<evidence type="ECO:0000313" key="3">
    <source>
        <dbReference type="EMBL" id="CAB3238180.1"/>
    </source>
</evidence>
<dbReference type="EMBL" id="CADEBC010000479">
    <property type="protein sequence ID" value="CAB3233785.1"/>
    <property type="molecule type" value="Genomic_DNA"/>
</dbReference>
<evidence type="ECO:0000313" key="2">
    <source>
        <dbReference type="EMBL" id="CAB3233785.1"/>
    </source>
</evidence>
<feature type="transmembrane region" description="Helical" evidence="1">
    <location>
        <begin position="7"/>
        <end position="29"/>
    </location>
</feature>
<proteinExistence type="predicted"/>
<name>A0A8S0ZVT5_ARCPL</name>
<keyword evidence="1" id="KW-1133">Transmembrane helix</keyword>
<dbReference type="AlphaFoldDB" id="A0A8S0ZVT5"/>
<dbReference type="Proteomes" id="UP000494106">
    <property type="component" value="Unassembled WGS sequence"/>
</dbReference>
<feature type="transmembrane region" description="Helical" evidence="1">
    <location>
        <begin position="62"/>
        <end position="81"/>
    </location>
</feature>
<dbReference type="OrthoDB" id="7475332at2759"/>
<sequence length="226" mass="25950">MLVYSNSVAYGSAILSLFVIDYMLGHGFVDAVRRTLCRMICFVKRIIKEESKTVQTAPDVPINLPVLLVEILLLSLIIAFLNKYKQSRNKDPIDDLLKKSRDALRQTNEFLDKWRLKRVPLDYSYMEDDPVDLKPLKLEVPVLHMAVLDNISVGRSQPERRDAGDSVEMSDTALLSVTSLVSDDFDFRSVSEPILEDKSSEETKNIEFRNRYLWDVMEEDANSLDE</sequence>
<reference evidence="4 5" key="1">
    <citation type="submission" date="2020-04" db="EMBL/GenBank/DDBJ databases">
        <authorList>
            <person name="Wallbank WR R."/>
            <person name="Pardo Diaz C."/>
            <person name="Kozak K."/>
            <person name="Martin S."/>
            <person name="Jiggins C."/>
            <person name="Moest M."/>
            <person name="Warren A I."/>
            <person name="Byers J.R.P. K."/>
            <person name="Montejo-Kovacevich G."/>
            <person name="Yen C E."/>
        </authorList>
    </citation>
    <scope>NUCLEOTIDE SEQUENCE [LARGE SCALE GENOMIC DNA]</scope>
</reference>
<evidence type="ECO:0000313" key="5">
    <source>
        <dbReference type="Proteomes" id="UP000494256"/>
    </source>
</evidence>
<keyword evidence="4" id="KW-1185">Reference proteome</keyword>
<keyword evidence="1" id="KW-0472">Membrane</keyword>
<gene>
    <name evidence="2" type="ORF">APLA_LOCUS5417</name>
    <name evidence="3" type="ORF">APLA_LOCUS8069</name>
</gene>
<accession>A0A8S0ZVT5</accession>
<comment type="caution">
    <text evidence="3">The sequence shown here is derived from an EMBL/GenBank/DDBJ whole genome shotgun (WGS) entry which is preliminary data.</text>
</comment>
<evidence type="ECO:0000256" key="1">
    <source>
        <dbReference type="SAM" id="Phobius"/>
    </source>
</evidence>
<keyword evidence="1" id="KW-0812">Transmembrane</keyword>
<protein>
    <submittedName>
        <fullName evidence="3">Uncharacterized protein</fullName>
    </submittedName>
</protein>
<dbReference type="EMBL" id="CADEBD010000306">
    <property type="protein sequence ID" value="CAB3238180.1"/>
    <property type="molecule type" value="Genomic_DNA"/>
</dbReference>
<evidence type="ECO:0000313" key="4">
    <source>
        <dbReference type="Proteomes" id="UP000494106"/>
    </source>
</evidence>
<dbReference type="Proteomes" id="UP000494256">
    <property type="component" value="Unassembled WGS sequence"/>
</dbReference>
<organism evidence="3 5">
    <name type="scientific">Arctia plantaginis</name>
    <name type="common">Wood tiger moth</name>
    <name type="synonym">Phalaena plantaginis</name>
    <dbReference type="NCBI Taxonomy" id="874455"/>
    <lineage>
        <taxon>Eukaryota</taxon>
        <taxon>Metazoa</taxon>
        <taxon>Ecdysozoa</taxon>
        <taxon>Arthropoda</taxon>
        <taxon>Hexapoda</taxon>
        <taxon>Insecta</taxon>
        <taxon>Pterygota</taxon>
        <taxon>Neoptera</taxon>
        <taxon>Endopterygota</taxon>
        <taxon>Lepidoptera</taxon>
        <taxon>Glossata</taxon>
        <taxon>Ditrysia</taxon>
        <taxon>Noctuoidea</taxon>
        <taxon>Erebidae</taxon>
        <taxon>Arctiinae</taxon>
        <taxon>Arctia</taxon>
    </lineage>
</organism>